<dbReference type="Pfam" id="PF00668">
    <property type="entry name" value="Condensation"/>
    <property type="match status" value="2"/>
</dbReference>
<dbReference type="Gene3D" id="3.30.559.10">
    <property type="entry name" value="Chloramphenicol acetyltransferase-like domain"/>
    <property type="match status" value="2"/>
</dbReference>
<dbReference type="Pfam" id="PF13193">
    <property type="entry name" value="AMP-binding_C"/>
    <property type="match status" value="1"/>
</dbReference>
<dbReference type="InterPro" id="IPR025110">
    <property type="entry name" value="AMP-bd_C"/>
</dbReference>
<dbReference type="InterPro" id="IPR036736">
    <property type="entry name" value="ACP-like_sf"/>
</dbReference>
<dbReference type="NCBIfam" id="TIGR01733">
    <property type="entry name" value="AA-adenyl-dom"/>
    <property type="match status" value="1"/>
</dbReference>
<dbReference type="SUPFAM" id="SSF47336">
    <property type="entry name" value="ACP-like"/>
    <property type="match status" value="1"/>
</dbReference>
<dbReference type="Gene3D" id="3.30.559.30">
    <property type="entry name" value="Nonribosomal peptide synthetase, condensation domain"/>
    <property type="match status" value="2"/>
</dbReference>
<dbReference type="PANTHER" id="PTHR45527">
    <property type="entry name" value="NONRIBOSOMAL PEPTIDE SYNTHETASE"/>
    <property type="match status" value="1"/>
</dbReference>
<dbReference type="PROSITE" id="PS00012">
    <property type="entry name" value="PHOSPHOPANTETHEINE"/>
    <property type="match status" value="1"/>
</dbReference>
<dbReference type="SUPFAM" id="SSF52777">
    <property type="entry name" value="CoA-dependent acyltransferases"/>
    <property type="match status" value="4"/>
</dbReference>
<dbReference type="PANTHER" id="PTHR45527:SF1">
    <property type="entry name" value="FATTY ACID SYNTHASE"/>
    <property type="match status" value="1"/>
</dbReference>
<dbReference type="InterPro" id="IPR010071">
    <property type="entry name" value="AA_adenyl_dom"/>
</dbReference>
<evidence type="ECO:0000256" key="3">
    <source>
        <dbReference type="ARBA" id="ARBA00022553"/>
    </source>
</evidence>
<dbReference type="Gene3D" id="1.10.1200.10">
    <property type="entry name" value="ACP-like"/>
    <property type="match status" value="1"/>
</dbReference>
<dbReference type="InterPro" id="IPR000873">
    <property type="entry name" value="AMP-dep_synth/lig_dom"/>
</dbReference>
<proteinExistence type="predicted"/>
<dbReference type="InterPro" id="IPR044894">
    <property type="entry name" value="TubC_N_sf"/>
</dbReference>
<comment type="caution">
    <text evidence="5">The sequence shown here is derived from an EMBL/GenBank/DDBJ whole genome shotgun (WGS) entry which is preliminary data.</text>
</comment>
<evidence type="ECO:0000313" key="5">
    <source>
        <dbReference type="EMBL" id="GAA4782278.1"/>
    </source>
</evidence>
<dbReference type="EMBL" id="BAABJE010000001">
    <property type="protein sequence ID" value="GAA4782278.1"/>
    <property type="molecule type" value="Genomic_DNA"/>
</dbReference>
<evidence type="ECO:0000256" key="1">
    <source>
        <dbReference type="ARBA" id="ARBA00001957"/>
    </source>
</evidence>
<dbReference type="PROSITE" id="PS50075">
    <property type="entry name" value="CARRIER"/>
    <property type="match status" value="1"/>
</dbReference>
<dbReference type="InterPro" id="IPR045851">
    <property type="entry name" value="AMP-bd_C_sf"/>
</dbReference>
<dbReference type="Gene3D" id="1.10.10.1830">
    <property type="entry name" value="Non-ribosomal peptide synthase, adenylation domain"/>
    <property type="match status" value="1"/>
</dbReference>
<reference evidence="6" key="1">
    <citation type="journal article" date="2019" name="Int. J. Syst. Evol. Microbiol.">
        <title>The Global Catalogue of Microorganisms (GCM) 10K type strain sequencing project: providing services to taxonomists for standard genome sequencing and annotation.</title>
        <authorList>
            <consortium name="The Broad Institute Genomics Platform"/>
            <consortium name="The Broad Institute Genome Sequencing Center for Infectious Disease"/>
            <person name="Wu L."/>
            <person name="Ma J."/>
        </authorList>
    </citation>
    <scope>NUCLEOTIDE SEQUENCE [LARGE SCALE GENOMIC DNA]</scope>
    <source>
        <strain evidence="6">JCM 18204</strain>
    </source>
</reference>
<dbReference type="InterPro" id="IPR041464">
    <property type="entry name" value="TubC_N"/>
</dbReference>
<dbReference type="InterPro" id="IPR009081">
    <property type="entry name" value="PP-bd_ACP"/>
</dbReference>
<dbReference type="Pfam" id="PF00501">
    <property type="entry name" value="AMP-binding"/>
    <property type="match status" value="1"/>
</dbReference>
<gene>
    <name evidence="5" type="ORF">GCM10023307_03490</name>
</gene>
<dbReference type="SUPFAM" id="SSF56801">
    <property type="entry name" value="Acetyl-CoA synthetase-like"/>
    <property type="match status" value="1"/>
</dbReference>
<name>A0ABP9ALG7_9GAMM</name>
<dbReference type="CDD" id="cd17643">
    <property type="entry name" value="A_NRPS_Cytc1-like"/>
    <property type="match status" value="1"/>
</dbReference>
<dbReference type="PROSITE" id="PS00455">
    <property type="entry name" value="AMP_BINDING"/>
    <property type="match status" value="1"/>
</dbReference>
<protein>
    <recommendedName>
        <fullName evidence="4">Carrier domain-containing protein</fullName>
    </recommendedName>
</protein>
<sequence>MVSIRELLSSAEKQGARFWLSEGVLYYKSPADGRVPAELDAIRSRKNEVVAFLSALGAPETPPPLASIPRPATLPLSFAQERMWFLSQLQGFKSAYTMAVAWRLQGALDRSALELALQRLVQRHESLRTRFATIDGQPCQCIDDAPDFALRVRDIGATTSGAFGGADPELRLRRGFADAIAEPFDIESDLLFRATLFVEHAQSHVLLLTLHHIIGDGWSLGILAGELGALYACALDPAVPPPAPPVLQYADHTLQQRERLQGETLEKQLSYWKTHLANPPEPLELPTLRQRPATPDFVGAVHRFSFDRPMADAIREFCRREKVTLFMFMLTAFKCVLSRWSGQTDLCVGTPIASRTDPALESVVGFFVSTVALRTDLSACDSFRAALRSVKSNSIEAFRNQDVPFDLIVKTLQPGRDLYKTPYFQTMFTMEIGADASPEMPGLHATSVSVETGTAAFDLSLAIRQLESGLEGVIEYATALFDDADIGRFAGHLRTFVAEAIATPEAPIAALPILAEGEGEALLGRPLPVVAPAPACNVLSMFDAQVRVRPDAVAVVCESETLTYRELDQRANRLAHHLREFGVGPESIVGIFLERSTSVVIATLAVLKAGAAYLPLDPMYPAERLEYILGDAKAQVLITQTSLIGALPPVACPILTIDDVVQRLADRPDTAPIVPFSIDQLAYVIYTSGSTGRPKGTLITHRNLVRLFTATESCFRFDEHDVWTLFHSHAFDFSVWEIFGPLVYGGRIVVVPYLVTRSPERFHDLLEEQGVTVLNQTPSAFRMLMRAAEQKPASSRLHRLKHVIFGGEALDPRSIAAWYAMYPDDAPRLVNMYGITETTVHVTFRALTREDTLRAGSCIGLPMDDLRIYVLDEYRRPCPMGVYGELYVAGPGLARGYLNRPELTAERFVRNPFAADGNERMYKTGDVGRWVAPDEIEYLGRNDSQVKLRGFRIELGEIDASLLKVPGVSEAVTRVVTLDADDQRLVAWVVGKAGFDLDGRAVAAQLRELLPAYMVPSAIVTLERMPLTVNGKIDLRALPLPRHQEPAGTVEAVAPRTATERALAAIWSEVLDVPVSVRDNFFAIGGDSIRAVQVVRAARAQNLDCSVELLFQAQTVEDMAKAMLDAAPALRAPPVESLPGTTLAAQDLRAGIVDVYPATDMQRIMIEANTAGAAAGLAYYHVQQSFRFVDDQPSPEAMRCAVAAMVAAQPVLRTMFVRDAEGRLFQAIRSDAAVPFFVHDLSPLDDAGREEAVRGLILADRASSFDAFGARAELLRFHWIRLAADRFELLMSIHHAIDDGWGNGYFLQSLFDLYRRIKTGEVVRIVPAANVFKEHVAILHDASRSERDGRFWSTLDLPVSRWPRDPGACPAPQPRCASRRLSAERMHALRVRARNAGVSLKALFLRHYARAIGTVLSLDAPTIGVVANGRTDRLSDPLNSLGLFWNLVPFATPATAGSDDEDLRAVQRRLIEIEPHANHPLGEIESSHRTASLFDATFNFVNFHNLVRFDEDGRLSLLRETSLDRFHYPMNLFVSAGADEQGGTLHVEYEGRILDSAWMEAWLDAYVERLTK</sequence>
<dbReference type="InterPro" id="IPR001242">
    <property type="entry name" value="Condensation_dom"/>
</dbReference>
<evidence type="ECO:0000313" key="6">
    <source>
        <dbReference type="Proteomes" id="UP001499959"/>
    </source>
</evidence>
<keyword evidence="3" id="KW-0597">Phosphoprotein</keyword>
<dbReference type="Gene3D" id="3.30.300.30">
    <property type="match status" value="1"/>
</dbReference>
<dbReference type="Pfam" id="PF18563">
    <property type="entry name" value="TubC_N"/>
    <property type="match status" value="1"/>
</dbReference>
<evidence type="ECO:0000256" key="2">
    <source>
        <dbReference type="ARBA" id="ARBA00022450"/>
    </source>
</evidence>
<dbReference type="CDD" id="cd19531">
    <property type="entry name" value="LCL_NRPS-like"/>
    <property type="match status" value="1"/>
</dbReference>
<dbReference type="InterPro" id="IPR006162">
    <property type="entry name" value="Ppantetheine_attach_site"/>
</dbReference>
<dbReference type="Pfam" id="PF00550">
    <property type="entry name" value="PP-binding"/>
    <property type="match status" value="1"/>
</dbReference>
<dbReference type="InterPro" id="IPR042099">
    <property type="entry name" value="ANL_N_sf"/>
</dbReference>
<dbReference type="Gene3D" id="3.40.50.12780">
    <property type="entry name" value="N-terminal domain of ligase-like"/>
    <property type="match status" value="1"/>
</dbReference>
<dbReference type="InterPro" id="IPR023213">
    <property type="entry name" value="CAT-like_dom_sf"/>
</dbReference>
<accession>A0ABP9ALG7</accession>
<keyword evidence="2" id="KW-0596">Phosphopantetheine</keyword>
<feature type="domain" description="Carrier" evidence="4">
    <location>
        <begin position="1054"/>
        <end position="1127"/>
    </location>
</feature>
<dbReference type="Proteomes" id="UP001499959">
    <property type="component" value="Unassembled WGS sequence"/>
</dbReference>
<keyword evidence="6" id="KW-1185">Reference proteome</keyword>
<dbReference type="InterPro" id="IPR020845">
    <property type="entry name" value="AMP-binding_CS"/>
</dbReference>
<organism evidence="5 6">
    <name type="scientific">Lysobacter hankyongensis</name>
    <dbReference type="NCBI Taxonomy" id="1176535"/>
    <lineage>
        <taxon>Bacteria</taxon>
        <taxon>Pseudomonadati</taxon>
        <taxon>Pseudomonadota</taxon>
        <taxon>Gammaproteobacteria</taxon>
        <taxon>Lysobacterales</taxon>
        <taxon>Lysobacteraceae</taxon>
        <taxon>Lysobacter</taxon>
    </lineage>
</organism>
<evidence type="ECO:0000259" key="4">
    <source>
        <dbReference type="PROSITE" id="PS50075"/>
    </source>
</evidence>
<comment type="cofactor">
    <cofactor evidence="1">
        <name>pantetheine 4'-phosphate</name>
        <dbReference type="ChEBI" id="CHEBI:47942"/>
    </cofactor>
</comment>